<dbReference type="Gene3D" id="3.50.50.60">
    <property type="entry name" value="FAD/NAD(P)-binding domain"/>
    <property type="match status" value="3"/>
</dbReference>
<organism evidence="4 5">
    <name type="scientific">Allorhodopirellula solitaria</name>
    <dbReference type="NCBI Taxonomy" id="2527987"/>
    <lineage>
        <taxon>Bacteria</taxon>
        <taxon>Pseudomonadati</taxon>
        <taxon>Planctomycetota</taxon>
        <taxon>Planctomycetia</taxon>
        <taxon>Pirellulales</taxon>
        <taxon>Pirellulaceae</taxon>
        <taxon>Allorhodopirellula</taxon>
    </lineage>
</organism>
<evidence type="ECO:0000313" key="4">
    <source>
        <dbReference type="EMBL" id="TWT74362.1"/>
    </source>
</evidence>
<proteinExistence type="predicted"/>
<evidence type="ECO:0000313" key="5">
    <source>
        <dbReference type="Proteomes" id="UP000318053"/>
    </source>
</evidence>
<dbReference type="Proteomes" id="UP000318053">
    <property type="component" value="Unassembled WGS sequence"/>
</dbReference>
<dbReference type="AlphaFoldDB" id="A0A5C5YI52"/>
<keyword evidence="5" id="KW-1185">Reference proteome</keyword>
<name>A0A5C5YI52_9BACT</name>
<evidence type="ECO:0000256" key="1">
    <source>
        <dbReference type="ARBA" id="ARBA00022630"/>
    </source>
</evidence>
<dbReference type="EC" id="1.18.1.2" evidence="4"/>
<dbReference type="Pfam" id="PF13738">
    <property type="entry name" value="Pyr_redox_3"/>
    <property type="match status" value="2"/>
</dbReference>
<protein>
    <submittedName>
        <fullName evidence="4">Ferredoxin--NADP reductase</fullName>
        <ecNumber evidence="4">1.18.1.2</ecNumber>
    </submittedName>
</protein>
<dbReference type="SUPFAM" id="SSF51905">
    <property type="entry name" value="FAD/NAD(P)-binding domain"/>
    <property type="match status" value="1"/>
</dbReference>
<dbReference type="InterPro" id="IPR050097">
    <property type="entry name" value="Ferredoxin-NADP_redctase_2"/>
</dbReference>
<dbReference type="RefSeq" id="WP_246112542.1">
    <property type="nucleotide sequence ID" value="NZ_SJPK01000002.1"/>
</dbReference>
<keyword evidence="1" id="KW-0285">Flavoprotein</keyword>
<sequence length="394" mass="42692">MSNVLPAVVIGAGPSGIETAVELRRRGIDAEVFDAGPLGHTISWWAPGTRWFSSNDRISIAGVPLQTVDQAKASREEYLNYLRSVVDQFAVPVHTFKRLVSITPAAEPLDDAPSCWRLGFRRTSGEPSAAEQARGGVSRSVDTSARSHTDFFLDARAVVLAIGGTDFPNRLGVPGEELPHVDGFLREIHRYHGRRVLIVGGRNSAVEAAIRLHRGGAKVSLCYHREQLPSDGIKYWLRPEIEGLIRSGSIEAYFGSRVAEISSRHVTIRSQGEGDSAADTEVEADDVLTLIGYHQDQSLLGQLGLVSDAPSGAPLYDTETMQTSHRGIYVAGTAVGGTQSSRYQVFLENCHEHPRKIADHLCRERVASAPGGGPGRGNTRDDGLSKRIAMQPES</sequence>
<dbReference type="GO" id="GO:0004324">
    <property type="term" value="F:ferredoxin-NADP+ reductase activity"/>
    <property type="evidence" value="ECO:0007669"/>
    <property type="project" value="UniProtKB-EC"/>
</dbReference>
<comment type="caution">
    <text evidence="4">The sequence shown here is derived from an EMBL/GenBank/DDBJ whole genome shotgun (WGS) entry which is preliminary data.</text>
</comment>
<accession>A0A5C5YI52</accession>
<dbReference type="InterPro" id="IPR036188">
    <property type="entry name" value="FAD/NAD-bd_sf"/>
</dbReference>
<dbReference type="PRINTS" id="PR00368">
    <property type="entry name" value="FADPNR"/>
</dbReference>
<gene>
    <name evidence="4" type="ORF">CA85_12510</name>
</gene>
<keyword evidence="2 4" id="KW-0560">Oxidoreductase</keyword>
<reference evidence="4 5" key="1">
    <citation type="submission" date="2019-02" db="EMBL/GenBank/DDBJ databases">
        <title>Deep-cultivation of Planctomycetes and their phenomic and genomic characterization uncovers novel biology.</title>
        <authorList>
            <person name="Wiegand S."/>
            <person name="Jogler M."/>
            <person name="Boedeker C."/>
            <person name="Pinto D."/>
            <person name="Vollmers J."/>
            <person name="Rivas-Marin E."/>
            <person name="Kohn T."/>
            <person name="Peeters S.H."/>
            <person name="Heuer A."/>
            <person name="Rast P."/>
            <person name="Oberbeckmann S."/>
            <person name="Bunk B."/>
            <person name="Jeske O."/>
            <person name="Meyerdierks A."/>
            <person name="Storesund J.E."/>
            <person name="Kallscheuer N."/>
            <person name="Luecker S."/>
            <person name="Lage O.M."/>
            <person name="Pohl T."/>
            <person name="Merkel B.J."/>
            <person name="Hornburger P."/>
            <person name="Mueller R.-W."/>
            <person name="Bruemmer F."/>
            <person name="Labrenz M."/>
            <person name="Spormann A.M."/>
            <person name="Op Den Camp H."/>
            <person name="Overmann J."/>
            <person name="Amann R."/>
            <person name="Jetten M.S.M."/>
            <person name="Mascher T."/>
            <person name="Medema M.H."/>
            <person name="Devos D.P."/>
            <person name="Kaster A.-K."/>
            <person name="Ovreas L."/>
            <person name="Rohde M."/>
            <person name="Galperin M.Y."/>
            <person name="Jogler C."/>
        </authorList>
    </citation>
    <scope>NUCLEOTIDE SEQUENCE [LARGE SCALE GENOMIC DNA]</scope>
    <source>
        <strain evidence="4 5">CA85</strain>
    </source>
</reference>
<evidence type="ECO:0000256" key="3">
    <source>
        <dbReference type="SAM" id="MobiDB-lite"/>
    </source>
</evidence>
<evidence type="ECO:0000256" key="2">
    <source>
        <dbReference type="ARBA" id="ARBA00023002"/>
    </source>
</evidence>
<feature type="region of interest" description="Disordered" evidence="3">
    <location>
        <begin position="366"/>
        <end position="394"/>
    </location>
</feature>
<dbReference type="PANTHER" id="PTHR48105">
    <property type="entry name" value="THIOREDOXIN REDUCTASE 1-RELATED-RELATED"/>
    <property type="match status" value="1"/>
</dbReference>
<dbReference type="PRINTS" id="PR00411">
    <property type="entry name" value="PNDRDTASEI"/>
</dbReference>
<dbReference type="EMBL" id="SJPK01000002">
    <property type="protein sequence ID" value="TWT74362.1"/>
    <property type="molecule type" value="Genomic_DNA"/>
</dbReference>